<feature type="repeat" description="TPR" evidence="3">
    <location>
        <begin position="340"/>
        <end position="373"/>
    </location>
</feature>
<evidence type="ECO:0000313" key="4">
    <source>
        <dbReference type="EMBL" id="PFX11254.1"/>
    </source>
</evidence>
<dbReference type="InterPro" id="IPR019734">
    <property type="entry name" value="TPR_rpt"/>
</dbReference>
<sequence>MDKRKSLQLAFADSESAIKADPSWMKGYYWKAVCLAYLGKRGPSLAMAAVAQELFPSNFSNIPKVVARFGSFDLRVVTTVEHLQTATEKAPSQNLVILVKQGRYRLQEPLTISEGAVMVGVGDVQINCPCGVPLKYDKSNYMENIILSPTVEFIQTIKREAKVCLDRGRVEKALALYNKALATCPNNPKILTSKAIAFLKSAQQQKDIPSKRSSLQRGLNDAEAAIKADPCWPLGYHTKAIILAELGRKPEALAAAAVFKHLSLGRDVSEVTKLCGELQVHVVESSNELLCVFENVKQLEGKNQVLLLKEGEYLLERSVDISEDIVIVGLPTVDSNNYGDRERSDRAKSLFKAQDYYAAAEVYSEALRLSPNDARLLTNRAASYHKLSEQKWSSREDKQKMLEQALVDSQRAITVDPSWAKGYYRRAVSLALLGRRGPSLATAAIARHLFPLSCTHIPIVVAHFGDYYSRVVNTVQDLQTATDKTDTEAKKLKRKNKVILMKEGEYLLERSVEISEEIVIVGHGKVSVACKTGAPFPFKAAYHVENVEIATDFDSHEESQECSSSDTEPEVIRLATPSGYDNTSNECKVN</sequence>
<dbReference type="SUPFAM" id="SSF48452">
    <property type="entry name" value="TPR-like"/>
    <property type="match status" value="2"/>
</dbReference>
<gene>
    <name evidence="4" type="primary">HOP1</name>
    <name evidence="4" type="ORF">AWC38_SpisGene25135</name>
</gene>
<keyword evidence="1" id="KW-0677">Repeat</keyword>
<name>A0A2B4QYC1_STYPI</name>
<evidence type="ECO:0000256" key="2">
    <source>
        <dbReference type="ARBA" id="ARBA00022803"/>
    </source>
</evidence>
<dbReference type="GO" id="GO:0051879">
    <property type="term" value="F:Hsp90 protein binding"/>
    <property type="evidence" value="ECO:0007669"/>
    <property type="project" value="TreeGrafter"/>
</dbReference>
<comment type="caution">
    <text evidence="4">The sequence shown here is derived from an EMBL/GenBank/DDBJ whole genome shotgun (WGS) entry which is preliminary data.</text>
</comment>
<protein>
    <submittedName>
        <fullName evidence="4">Hsp70-Hsp90 organizing protein 1</fullName>
    </submittedName>
</protein>
<dbReference type="SMART" id="SM00028">
    <property type="entry name" value="TPR"/>
    <property type="match status" value="4"/>
</dbReference>
<accession>A0A2B4QYC1</accession>
<dbReference type="PROSITE" id="PS50005">
    <property type="entry name" value="TPR"/>
    <property type="match status" value="2"/>
</dbReference>
<dbReference type="AlphaFoldDB" id="A0A2B4QYC1"/>
<evidence type="ECO:0000256" key="3">
    <source>
        <dbReference type="PROSITE-ProRule" id="PRU00339"/>
    </source>
</evidence>
<proteinExistence type="predicted"/>
<dbReference type="Pfam" id="PF13414">
    <property type="entry name" value="TPR_11"/>
    <property type="match status" value="2"/>
</dbReference>
<reference evidence="5" key="1">
    <citation type="journal article" date="2017" name="bioRxiv">
        <title>Comparative analysis of the genomes of Stylophora pistillata and Acropora digitifera provides evidence for extensive differences between species of corals.</title>
        <authorList>
            <person name="Voolstra C.R."/>
            <person name="Li Y."/>
            <person name="Liew Y.J."/>
            <person name="Baumgarten S."/>
            <person name="Zoccola D."/>
            <person name="Flot J.-F."/>
            <person name="Tambutte S."/>
            <person name="Allemand D."/>
            <person name="Aranda M."/>
        </authorList>
    </citation>
    <scope>NUCLEOTIDE SEQUENCE [LARGE SCALE GENOMIC DNA]</scope>
</reference>
<dbReference type="InterPro" id="IPR011990">
    <property type="entry name" value="TPR-like_helical_dom_sf"/>
</dbReference>
<dbReference type="STRING" id="50429.A0A2B4QYC1"/>
<keyword evidence="2 3" id="KW-0802">TPR repeat</keyword>
<organism evidence="4 5">
    <name type="scientific">Stylophora pistillata</name>
    <name type="common">Smooth cauliflower coral</name>
    <dbReference type="NCBI Taxonomy" id="50429"/>
    <lineage>
        <taxon>Eukaryota</taxon>
        <taxon>Metazoa</taxon>
        <taxon>Cnidaria</taxon>
        <taxon>Anthozoa</taxon>
        <taxon>Hexacorallia</taxon>
        <taxon>Scleractinia</taxon>
        <taxon>Astrocoeniina</taxon>
        <taxon>Pocilloporidae</taxon>
        <taxon>Stylophora</taxon>
    </lineage>
</organism>
<evidence type="ECO:0000256" key="1">
    <source>
        <dbReference type="ARBA" id="ARBA00022737"/>
    </source>
</evidence>
<dbReference type="Proteomes" id="UP000225706">
    <property type="component" value="Unassembled WGS sequence"/>
</dbReference>
<evidence type="ECO:0000313" key="5">
    <source>
        <dbReference type="Proteomes" id="UP000225706"/>
    </source>
</evidence>
<dbReference type="PANTHER" id="PTHR22904:SF523">
    <property type="entry name" value="STRESS-INDUCED-PHOSPHOPROTEIN 1"/>
    <property type="match status" value="1"/>
</dbReference>
<dbReference type="EMBL" id="LSMT01003059">
    <property type="protein sequence ID" value="PFX11254.1"/>
    <property type="molecule type" value="Genomic_DNA"/>
</dbReference>
<dbReference type="Gene3D" id="1.25.40.10">
    <property type="entry name" value="Tetratricopeptide repeat domain"/>
    <property type="match status" value="2"/>
</dbReference>
<feature type="repeat" description="TPR" evidence="3">
    <location>
        <begin position="154"/>
        <end position="187"/>
    </location>
</feature>
<dbReference type="OrthoDB" id="626167at2759"/>
<keyword evidence="5" id="KW-1185">Reference proteome</keyword>
<dbReference type="PANTHER" id="PTHR22904">
    <property type="entry name" value="TPR REPEAT CONTAINING PROTEIN"/>
    <property type="match status" value="1"/>
</dbReference>